<dbReference type="EMBL" id="JAFHLR010000008">
    <property type="protein sequence ID" value="KAG5486426.1"/>
    <property type="molecule type" value="Genomic_DNA"/>
</dbReference>
<proteinExistence type="predicted"/>
<dbReference type="KEGG" id="loi:92363183"/>
<feature type="region of interest" description="Disordered" evidence="1">
    <location>
        <begin position="271"/>
        <end position="297"/>
    </location>
</feature>
<dbReference type="RefSeq" id="XP_067065492.1">
    <property type="nucleotide sequence ID" value="XM_067209249.1"/>
</dbReference>
<organism evidence="2 3">
    <name type="scientific">Leishmania orientalis</name>
    <dbReference type="NCBI Taxonomy" id="2249476"/>
    <lineage>
        <taxon>Eukaryota</taxon>
        <taxon>Discoba</taxon>
        <taxon>Euglenozoa</taxon>
        <taxon>Kinetoplastea</taxon>
        <taxon>Metakinetoplastina</taxon>
        <taxon>Trypanosomatida</taxon>
        <taxon>Trypanosomatidae</taxon>
        <taxon>Leishmaniinae</taxon>
        <taxon>Leishmania</taxon>
    </lineage>
</organism>
<dbReference type="GeneID" id="92363183"/>
<feature type="compositionally biased region" description="Low complexity" evidence="1">
    <location>
        <begin position="280"/>
        <end position="293"/>
    </location>
</feature>
<reference evidence="2 3" key="1">
    <citation type="submission" date="2021-02" db="EMBL/GenBank/DDBJ databases">
        <title>Leishmania (Mundinia) orientalis Genome sequencing and assembly.</title>
        <authorList>
            <person name="Almutairi H."/>
            <person name="Gatherer D."/>
        </authorList>
    </citation>
    <scope>NUCLEOTIDE SEQUENCE [LARGE SCALE GENOMIC DNA]</scope>
    <source>
        <strain evidence="2">LSCM4</strain>
    </source>
</reference>
<accession>A0A836KTI9</accession>
<name>A0A836KTI9_9TRYP</name>
<comment type="caution">
    <text evidence="2">The sequence shown here is derived from an EMBL/GenBank/DDBJ whole genome shotgun (WGS) entry which is preliminary data.</text>
</comment>
<evidence type="ECO:0000256" key="1">
    <source>
        <dbReference type="SAM" id="MobiDB-lite"/>
    </source>
</evidence>
<evidence type="ECO:0000313" key="2">
    <source>
        <dbReference type="EMBL" id="KAG5486426.1"/>
    </source>
</evidence>
<dbReference type="Proteomes" id="UP000674143">
    <property type="component" value="Chromosome 8"/>
</dbReference>
<feature type="region of interest" description="Disordered" evidence="1">
    <location>
        <begin position="95"/>
        <end position="116"/>
    </location>
</feature>
<evidence type="ECO:0000313" key="3">
    <source>
        <dbReference type="Proteomes" id="UP000674143"/>
    </source>
</evidence>
<keyword evidence="3" id="KW-1185">Reference proteome</keyword>
<gene>
    <name evidence="2" type="ORF">LSCM4_07354</name>
</gene>
<dbReference type="AlphaFoldDB" id="A0A836KTI9"/>
<protein>
    <submittedName>
        <fullName evidence="2">Uncharacterized protein</fullName>
    </submittedName>
</protein>
<feature type="region of interest" description="Disordered" evidence="1">
    <location>
        <begin position="186"/>
        <end position="220"/>
    </location>
</feature>
<sequence length="508" mass="53808">MPPGPRQLHACAGLALPSGIGQQPQPLATRTVCRLLKTRHGSCAAANGDRPAAALTAEELLHANEDYTNAREGRSGHDGGAGAAAEEEEVIVFAPPPAAPDGRSARARGRSDGEAVDTFRRHLRPYEEEDYSATAATVTAAAADAAATAVFAEGVPDSAAEFPSRRGRESAAELSSSVWDWSAERAAPRPHLSAGDDQMAQAEGESDGDTSEYRSDTRASSRLSLQVKRCWEANPAPATRAASTRGFDGRCKAVSAVKTCVAVAGVSRAPYASAEEDTRPSPLLLLPSASSSARRGDATPAMLRFVTERCGRRESDVDDDALFSCITTTRATFATIDNSAREDGRSRRSQGALVEREVRSTVSASDLQLVIPGHFSVQQGGDGADDGEMLRDRLLTTAPSSSSGRRTAALTHGDSGKFSSDACCSIAPRYRRHARYMAMRDLWSAPSPTASLSPTTSSTAFLQLFASSPLSHSAVYEADAEATSRMWSIIMAYYAAHHAPQAPRRTPL</sequence>